<gene>
    <name evidence="1" type="ORF">ACFQAU_02595</name>
</gene>
<sequence>MAERASEGQLGNVAFHVPTLALAAEATREAECLGLSAQTIRGRSAPRPDGNGQMCAKAELVEQANRIGLSAKEHFCETKLEDGTVARCPHFEECAYLGQFRVDAACHFLATAYFALPKQPGVDPALRVVDETFWKNFLWIRDIDPIAFRAARTFLPTSGAADHAELLKAAAQVMGKLCAGESPLALPYSASDFTAFAELERKGQEPASDIRPDQDFLTQKIKLEKAAQAHRKVSRFAAIWEVLAEAKRLGLTECERLRLFTDGEKEVLRVMRKQPLRHKEPMLVLDADADTEILAALGCDIRAEHELTLRPRAHVVQVHDHQMSISALLNSESHREGCRRVIAREVLRDRLAKNTGVLVGATRTVVQRFFEDAGHDFSSKSEAEINQIMLGTKLHGARWLWLGGRSLGSNRYKDCSAVIVLGRQELPVSTLEDQGRALWGDTHGEPLNFVAPDMKGGQWLPLVELPYEMADGSGMAVKVPCHPDPMIRRLQLQSRELATRQLVERLRLAHAPCRKRVILVCNIPIPGLPVNEIISWNALQGDRIEAAIALALIDGRRIKFDYKGIAEGAPSVFKDVNALKGYLNRNKASQRLLNRFKEAAKTFGGSLRLEDCAAITAPGEAPWSVEGLIF</sequence>
<keyword evidence="2" id="KW-1185">Reference proteome</keyword>
<accession>A0ABW1YY15</accession>
<comment type="caution">
    <text evidence="1">The sequence shown here is derived from an EMBL/GenBank/DDBJ whole genome shotgun (WGS) entry which is preliminary data.</text>
</comment>
<dbReference type="EMBL" id="JBHSWA010000001">
    <property type="protein sequence ID" value="MFC6640778.1"/>
    <property type="molecule type" value="Genomic_DNA"/>
</dbReference>
<organism evidence="1 2">
    <name type="scientific">Sulfitobacter profundi</name>
    <dbReference type="NCBI Taxonomy" id="2679961"/>
    <lineage>
        <taxon>Bacteria</taxon>
        <taxon>Pseudomonadati</taxon>
        <taxon>Pseudomonadota</taxon>
        <taxon>Alphaproteobacteria</taxon>
        <taxon>Rhodobacterales</taxon>
        <taxon>Roseobacteraceae</taxon>
        <taxon>Sulfitobacter</taxon>
    </lineage>
</organism>
<protein>
    <submittedName>
        <fullName evidence="1">Uncharacterized protein</fullName>
    </submittedName>
</protein>
<evidence type="ECO:0000313" key="1">
    <source>
        <dbReference type="EMBL" id="MFC6640778.1"/>
    </source>
</evidence>
<reference evidence="2" key="1">
    <citation type="journal article" date="2019" name="Int. J. Syst. Evol. Microbiol.">
        <title>The Global Catalogue of Microorganisms (GCM) 10K type strain sequencing project: providing services to taxonomists for standard genome sequencing and annotation.</title>
        <authorList>
            <consortium name="The Broad Institute Genomics Platform"/>
            <consortium name="The Broad Institute Genome Sequencing Center for Infectious Disease"/>
            <person name="Wu L."/>
            <person name="Ma J."/>
        </authorList>
    </citation>
    <scope>NUCLEOTIDE SEQUENCE [LARGE SCALE GENOMIC DNA]</scope>
    <source>
        <strain evidence="2">NBRC 111368</strain>
    </source>
</reference>
<proteinExistence type="predicted"/>
<evidence type="ECO:0000313" key="2">
    <source>
        <dbReference type="Proteomes" id="UP001596403"/>
    </source>
</evidence>
<name>A0ABW1YY15_9RHOB</name>
<dbReference type="Proteomes" id="UP001596403">
    <property type="component" value="Unassembled WGS sequence"/>
</dbReference>